<dbReference type="InParanoid" id="T1F049"/>
<dbReference type="Proteomes" id="UP000015101">
    <property type="component" value="Unassembled WGS sequence"/>
</dbReference>
<dbReference type="EMBL" id="AMQM01002892">
    <property type="status" value="NOT_ANNOTATED_CDS"/>
    <property type="molecule type" value="Genomic_DNA"/>
</dbReference>
<dbReference type="KEGG" id="hro:HELRODRAFT_168071"/>
<dbReference type="CTD" id="20202199"/>
<reference evidence="3" key="3">
    <citation type="submission" date="2015-06" db="UniProtKB">
        <authorList>
            <consortium name="EnsemblMetazoa"/>
        </authorList>
    </citation>
    <scope>IDENTIFICATION</scope>
</reference>
<keyword evidence="4" id="KW-1185">Reference proteome</keyword>
<sequence length="551" mass="61440">MACMFQDEGHIIHNLPSKTPNDFNNVKIKDGDIDNATIDNNNNSNKNNINANNSINIDNNNNSNNDNINNNNIDDKINKSKNHFNEDDDNEDQKHIDTNLILGGSSSKSWKENSRNASEQKRPASIMQDGDKSMHVSDFNLNENHHVQECTEKVFTNKEKKLVTDDNIVKIENNTSHSETDNNNSVEVQNMNYNCLPGAATPLPTTTTTTTTTLPTTTNTKALAQMPSLQDQPVSACIDVVENGVVNNASFNENANLSNKNYGVDITNDVFINEHKGCNVNGFNKSKVEFYNKRDLKIRLDDALNNKNNICYSSTNVKNSKSSYNYSSHSNHGSHNHSGDNNHNTYSSSGSNKYDRNNNHLSLVINSKQFSESSDNSNINCSSINTNVKNTVRNLNDTNISCNIKSNNKVMIDKDDDEKYLKQQNMQHSTPTLTPTSTSTPTLTLTLTSPSTSTSRTRTDDYYCQLCHSSFPTLLHFVEHRKYACARRSTTITSTPNINIGSTTTSITSTINNINNNINNNQTTPPSQNAAQQKYINSYNKPSPRIEPLCL</sequence>
<dbReference type="GeneID" id="20202199"/>
<feature type="compositionally biased region" description="Low complexity" evidence="1">
    <location>
        <begin position="429"/>
        <end position="452"/>
    </location>
</feature>
<evidence type="ECO:0000256" key="1">
    <source>
        <dbReference type="SAM" id="MobiDB-lite"/>
    </source>
</evidence>
<dbReference type="RefSeq" id="XP_009012009.1">
    <property type="nucleotide sequence ID" value="XM_009013761.1"/>
</dbReference>
<feature type="compositionally biased region" description="Low complexity" evidence="1">
    <location>
        <begin position="38"/>
        <end position="72"/>
    </location>
</feature>
<feature type="region of interest" description="Disordered" evidence="1">
    <location>
        <begin position="426"/>
        <end position="452"/>
    </location>
</feature>
<dbReference type="EMBL" id="KB095905">
    <property type="protein sequence ID" value="ESO10195.1"/>
    <property type="molecule type" value="Genomic_DNA"/>
</dbReference>
<dbReference type="EnsemblMetazoa" id="HelroT168071">
    <property type="protein sequence ID" value="HelroP168071"/>
    <property type="gene ID" value="HelroG168071"/>
</dbReference>
<evidence type="ECO:0000313" key="2">
    <source>
        <dbReference type="EMBL" id="ESO10195.1"/>
    </source>
</evidence>
<feature type="compositionally biased region" description="Basic and acidic residues" evidence="1">
    <location>
        <begin position="109"/>
        <end position="122"/>
    </location>
</feature>
<feature type="compositionally biased region" description="Low complexity" evidence="1">
    <location>
        <begin position="322"/>
        <end position="333"/>
    </location>
</feature>
<reference evidence="2 4" key="2">
    <citation type="journal article" date="2013" name="Nature">
        <title>Insights into bilaterian evolution from three spiralian genomes.</title>
        <authorList>
            <person name="Simakov O."/>
            <person name="Marletaz F."/>
            <person name="Cho S.J."/>
            <person name="Edsinger-Gonzales E."/>
            <person name="Havlak P."/>
            <person name="Hellsten U."/>
            <person name="Kuo D.H."/>
            <person name="Larsson T."/>
            <person name="Lv J."/>
            <person name="Arendt D."/>
            <person name="Savage R."/>
            <person name="Osoegawa K."/>
            <person name="de Jong P."/>
            <person name="Grimwood J."/>
            <person name="Chapman J.A."/>
            <person name="Shapiro H."/>
            <person name="Aerts A."/>
            <person name="Otillar R.P."/>
            <person name="Terry A.Y."/>
            <person name="Boore J.L."/>
            <person name="Grigoriev I.V."/>
            <person name="Lindberg D.R."/>
            <person name="Seaver E.C."/>
            <person name="Weisblat D.A."/>
            <person name="Putnam N.H."/>
            <person name="Rokhsar D.S."/>
        </authorList>
    </citation>
    <scope>NUCLEOTIDE SEQUENCE</scope>
</reference>
<reference evidence="4" key="1">
    <citation type="submission" date="2012-12" db="EMBL/GenBank/DDBJ databases">
        <authorList>
            <person name="Hellsten U."/>
            <person name="Grimwood J."/>
            <person name="Chapman J.A."/>
            <person name="Shapiro H."/>
            <person name="Aerts A."/>
            <person name="Otillar R.P."/>
            <person name="Terry A.Y."/>
            <person name="Boore J.L."/>
            <person name="Simakov O."/>
            <person name="Marletaz F."/>
            <person name="Cho S.-J."/>
            <person name="Edsinger-Gonzales E."/>
            <person name="Havlak P."/>
            <person name="Kuo D.-H."/>
            <person name="Larsson T."/>
            <person name="Lv J."/>
            <person name="Arendt D."/>
            <person name="Savage R."/>
            <person name="Osoegawa K."/>
            <person name="de Jong P."/>
            <person name="Lindberg D.R."/>
            <person name="Seaver E.C."/>
            <person name="Weisblat D.A."/>
            <person name="Putnam N.H."/>
            <person name="Grigoriev I.V."/>
            <person name="Rokhsar D.S."/>
        </authorList>
    </citation>
    <scope>NUCLEOTIDE SEQUENCE</scope>
</reference>
<dbReference type="HOGENOM" id="CLU_494578_0_0_1"/>
<dbReference type="AlphaFoldDB" id="T1F049"/>
<accession>T1F049</accession>
<organism evidence="3 4">
    <name type="scientific">Helobdella robusta</name>
    <name type="common">Californian leech</name>
    <dbReference type="NCBI Taxonomy" id="6412"/>
    <lineage>
        <taxon>Eukaryota</taxon>
        <taxon>Metazoa</taxon>
        <taxon>Spiralia</taxon>
        <taxon>Lophotrochozoa</taxon>
        <taxon>Annelida</taxon>
        <taxon>Clitellata</taxon>
        <taxon>Hirudinea</taxon>
        <taxon>Rhynchobdellida</taxon>
        <taxon>Glossiphoniidae</taxon>
        <taxon>Helobdella</taxon>
    </lineage>
</organism>
<name>T1F049_HELRO</name>
<feature type="region of interest" description="Disordered" evidence="1">
    <location>
        <begin position="38"/>
        <end position="130"/>
    </location>
</feature>
<protein>
    <submittedName>
        <fullName evidence="2 3">Uncharacterized protein</fullName>
    </submittedName>
</protein>
<proteinExistence type="predicted"/>
<evidence type="ECO:0000313" key="3">
    <source>
        <dbReference type="EnsemblMetazoa" id="HelroP168071"/>
    </source>
</evidence>
<gene>
    <name evidence="3" type="primary">20202199</name>
    <name evidence="2" type="ORF">HELRODRAFT_168071</name>
</gene>
<feature type="region of interest" description="Disordered" evidence="1">
    <location>
        <begin position="322"/>
        <end position="357"/>
    </location>
</feature>
<evidence type="ECO:0000313" key="4">
    <source>
        <dbReference type="Proteomes" id="UP000015101"/>
    </source>
</evidence>